<feature type="compositionally biased region" description="Basic and acidic residues" evidence="1">
    <location>
        <begin position="180"/>
        <end position="194"/>
    </location>
</feature>
<evidence type="ECO:0000313" key="3">
    <source>
        <dbReference type="RefSeq" id="XP_040611100.1"/>
    </source>
</evidence>
<organism evidence="2 3">
    <name type="scientific">Mesocricetus auratus</name>
    <name type="common">Golden hamster</name>
    <dbReference type="NCBI Taxonomy" id="10036"/>
    <lineage>
        <taxon>Eukaryota</taxon>
        <taxon>Metazoa</taxon>
        <taxon>Chordata</taxon>
        <taxon>Craniata</taxon>
        <taxon>Vertebrata</taxon>
        <taxon>Euteleostomi</taxon>
        <taxon>Mammalia</taxon>
        <taxon>Eutheria</taxon>
        <taxon>Euarchontoglires</taxon>
        <taxon>Glires</taxon>
        <taxon>Rodentia</taxon>
        <taxon>Myomorpha</taxon>
        <taxon>Muroidea</taxon>
        <taxon>Cricetidae</taxon>
        <taxon>Cricetinae</taxon>
        <taxon>Mesocricetus</taxon>
    </lineage>
</organism>
<dbReference type="Proteomes" id="UP000886700">
    <property type="component" value="Unplaced"/>
</dbReference>
<sequence>MWCLQKSDTITNCVKSPIGKTLLFLGTLTNLKCKLVLPKKRPGTGMEVSPEPGNIATSPRFHQKPPLRMVKMTPRKFIYGSDTLRQMCWRCPVVRKVFKQPEIQASASIEGLQIEMEASPEHSNSAASPVCQQNPQGRIAKMISNKRRCVCVIVKEFYQNQHMVPLNENKPQDIASTSRETPHIKTEEVPEHGDNVSSPKDQKIPVQAMKVECRKLTGSTYCGISFSRHMLDKKYLNSHCLFYDAPT</sequence>
<keyword evidence="2" id="KW-1185">Reference proteome</keyword>
<evidence type="ECO:0000313" key="2">
    <source>
        <dbReference type="Proteomes" id="UP000886700"/>
    </source>
</evidence>
<reference evidence="3" key="1">
    <citation type="submission" date="2025-08" db="UniProtKB">
        <authorList>
            <consortium name="RefSeq"/>
        </authorList>
    </citation>
    <scope>IDENTIFICATION</scope>
    <source>
        <tissue evidence="3">Liver</tissue>
    </source>
</reference>
<gene>
    <name evidence="3" type="primary">LOC106022727</name>
</gene>
<name>A0ABM2YBV3_MESAU</name>
<dbReference type="RefSeq" id="XP_040611100.1">
    <property type="nucleotide sequence ID" value="XM_040755166.1"/>
</dbReference>
<proteinExistence type="predicted"/>
<feature type="region of interest" description="Disordered" evidence="1">
    <location>
        <begin position="172"/>
        <end position="202"/>
    </location>
</feature>
<accession>A0ABM2YBV3</accession>
<dbReference type="GeneID" id="106022727"/>
<evidence type="ECO:0000256" key="1">
    <source>
        <dbReference type="SAM" id="MobiDB-lite"/>
    </source>
</evidence>
<protein>
    <submittedName>
        <fullName evidence="3">Uncharacterized protein LOC106022727</fullName>
    </submittedName>
</protein>